<dbReference type="GO" id="GO:0003677">
    <property type="term" value="F:DNA binding"/>
    <property type="evidence" value="ECO:0007669"/>
    <property type="project" value="InterPro"/>
</dbReference>
<organism evidence="3">
    <name type="scientific">Salmonella enterica subsp. enterica serovar Corvallis</name>
    <dbReference type="NCBI Taxonomy" id="593905"/>
    <lineage>
        <taxon>Bacteria</taxon>
        <taxon>Pseudomonadati</taxon>
        <taxon>Pseudomonadota</taxon>
        <taxon>Gammaproteobacteria</taxon>
        <taxon>Enterobacterales</taxon>
        <taxon>Enterobacteriaceae</taxon>
        <taxon>Salmonella</taxon>
    </lineage>
</organism>
<protein>
    <submittedName>
        <fullName evidence="3">DUF4368 domain-containing protein</fullName>
    </submittedName>
</protein>
<accession>A0A741BMH0</accession>
<sequence>MKIKDKRFKITALYERLSKDDEVQGESNSIVNQKRMLTQYAEQHGYENIEHYTDDGWTGTNFDRPDWKRMLADIEAGKVGTVIVKDMSRIGRDYLQVGFYTEVMFREKGVHFIAISNGVDSERRESAEFAPFLNIMNEWYVRDTSRKITTVLKARGMSGKAHTTNRCCYGYKKSADNPDKWVIDEEAAEVVRRIFNMCLNGKGPYQIARELAEDKVERPEYYLGIRGRGVNIKSFDMEHPYMWRGGTVKTILTRMEYTGCTVNFRTKKESYKDKRPTKVDSSEWIIFEDTQEPIIDKHTWETVQKLVDTPRRKGVFDENNPLTGKVFCADCGAKMYHHRNAQGIWKKNYFKAGEMIYHAPEDRYDCSNNIRGRQRYEKLCCSHSVTTKALETLVLETIKRTCDYAVENEAEFREKVCSISEEQQGELSVRLEKRLAKKQKRVSEVNRLIKKLYEDNISGKLNDKRFNAMLSDYESELETLEADIDRDNAELEGMSAKKTDVDVFMELVKKHTTFEELTPAMLNEFVDKIMVYKAVGSGANRTQDVDIYLNYIGRFVVPEVVVELTEEEKLAEAKRQEKLEKKRASNRKYMARKREEARKAWAEIEAEKAKAVGQ</sequence>
<dbReference type="InterPro" id="IPR025378">
    <property type="entry name" value="DUF4368"/>
</dbReference>
<reference evidence="3" key="2">
    <citation type="submission" date="2018-07" db="EMBL/GenBank/DDBJ databases">
        <authorList>
            <consortium name="NCBI Pathogen Detection Project"/>
        </authorList>
    </citation>
    <scope>NUCLEOTIDE SEQUENCE</scope>
    <source>
        <strain evidence="3">BCW_2667</strain>
    </source>
</reference>
<dbReference type="SMART" id="SM00857">
    <property type="entry name" value="Resolvase"/>
    <property type="match status" value="1"/>
</dbReference>
<dbReference type="InterPro" id="IPR050639">
    <property type="entry name" value="SSR_resolvase"/>
</dbReference>
<evidence type="ECO:0000259" key="2">
    <source>
        <dbReference type="PROSITE" id="PS51737"/>
    </source>
</evidence>
<dbReference type="GO" id="GO:0000150">
    <property type="term" value="F:DNA strand exchange activity"/>
    <property type="evidence" value="ECO:0007669"/>
    <property type="project" value="InterPro"/>
</dbReference>
<dbReference type="PROSITE" id="PS51737">
    <property type="entry name" value="RECOMBINASE_DNA_BIND"/>
    <property type="match status" value="1"/>
</dbReference>
<feature type="coiled-coil region" evidence="1">
    <location>
        <begin position="428"/>
        <end position="497"/>
    </location>
</feature>
<dbReference type="PANTHER" id="PTHR30461:SF23">
    <property type="entry name" value="DNA RECOMBINASE-RELATED"/>
    <property type="match status" value="1"/>
</dbReference>
<comment type="caution">
    <text evidence="3">The sequence shown here is derived from an EMBL/GenBank/DDBJ whole genome shotgun (WGS) entry which is preliminary data.</text>
</comment>
<dbReference type="PANTHER" id="PTHR30461">
    <property type="entry name" value="DNA-INVERTASE FROM LAMBDOID PROPHAGE"/>
    <property type="match status" value="1"/>
</dbReference>
<gene>
    <name evidence="3" type="ORF">G9C61_003942</name>
</gene>
<dbReference type="Gene3D" id="3.90.1750.20">
    <property type="entry name" value="Putative Large Serine Recombinase, Chain B, Domain 2"/>
    <property type="match status" value="1"/>
</dbReference>
<dbReference type="InterPro" id="IPR006119">
    <property type="entry name" value="Resolv_N"/>
</dbReference>
<dbReference type="Pfam" id="PF14287">
    <property type="entry name" value="DUF4368"/>
    <property type="match status" value="1"/>
</dbReference>
<dbReference type="SUPFAM" id="SSF53041">
    <property type="entry name" value="Resolvase-like"/>
    <property type="match status" value="1"/>
</dbReference>
<dbReference type="EMBL" id="DAATXA010000016">
    <property type="protein sequence ID" value="HAF0476193.1"/>
    <property type="molecule type" value="Genomic_DNA"/>
</dbReference>
<dbReference type="Gene3D" id="3.40.50.1390">
    <property type="entry name" value="Resolvase, N-terminal catalytic domain"/>
    <property type="match status" value="1"/>
</dbReference>
<reference evidence="3" key="1">
    <citation type="journal article" date="2018" name="Genome Biol.">
        <title>SKESA: strategic k-mer extension for scrupulous assemblies.</title>
        <authorList>
            <person name="Souvorov A."/>
            <person name="Agarwala R."/>
            <person name="Lipman D.J."/>
        </authorList>
    </citation>
    <scope>NUCLEOTIDE SEQUENCE</scope>
    <source>
        <strain evidence="3">BCW_2667</strain>
    </source>
</reference>
<dbReference type="Pfam" id="PF13408">
    <property type="entry name" value="Zn_ribbon_recom"/>
    <property type="match status" value="1"/>
</dbReference>
<dbReference type="CDD" id="cd03770">
    <property type="entry name" value="SR_TndX_transposase"/>
    <property type="match status" value="1"/>
</dbReference>
<dbReference type="InterPro" id="IPR025827">
    <property type="entry name" value="Zn_ribbon_recom_dom"/>
</dbReference>
<dbReference type="InterPro" id="IPR036162">
    <property type="entry name" value="Resolvase-like_N_sf"/>
</dbReference>
<dbReference type="RefSeq" id="WP_010708505.1">
    <property type="nucleotide sequence ID" value="NZ_MXXD01000018.1"/>
</dbReference>
<dbReference type="InterPro" id="IPR011109">
    <property type="entry name" value="DNA_bind_recombinase_dom"/>
</dbReference>
<feature type="domain" description="Recombinase" evidence="2">
    <location>
        <begin position="168"/>
        <end position="313"/>
    </location>
</feature>
<dbReference type="Pfam" id="PF07508">
    <property type="entry name" value="Recombinase"/>
    <property type="match status" value="1"/>
</dbReference>
<proteinExistence type="predicted"/>
<keyword evidence="1" id="KW-0175">Coiled coil</keyword>
<dbReference type="AlphaFoldDB" id="A0A741BMH0"/>
<name>A0A741BMH0_SALET</name>
<dbReference type="Pfam" id="PF00239">
    <property type="entry name" value="Resolvase"/>
    <property type="match status" value="1"/>
</dbReference>
<dbReference type="InterPro" id="IPR038109">
    <property type="entry name" value="DNA_bind_recomb_sf"/>
</dbReference>
<evidence type="ECO:0000256" key="1">
    <source>
        <dbReference type="SAM" id="Coils"/>
    </source>
</evidence>
<evidence type="ECO:0000313" key="3">
    <source>
        <dbReference type="EMBL" id="HAF0476193.1"/>
    </source>
</evidence>